<dbReference type="Gene3D" id="3.30.160.660">
    <property type="match status" value="1"/>
</dbReference>
<dbReference type="Pfam" id="PF02624">
    <property type="entry name" value="YcaO"/>
    <property type="match status" value="1"/>
</dbReference>
<reference evidence="2 3" key="1">
    <citation type="submission" date="2011-01" db="EMBL/GenBank/DDBJ databases">
        <title>Whole genome sequence of Caldisericum exile AZM16c01.</title>
        <authorList>
            <person name="Narita-Yamada S."/>
            <person name="Kawakoshi A."/>
            <person name="Nakamura S."/>
            <person name="Sasagawa M."/>
            <person name="Fukada J."/>
            <person name="Sekine M."/>
            <person name="Kato Y."/>
            <person name="Fukai R."/>
            <person name="Sasaki K."/>
            <person name="Hanamaki A."/>
            <person name="Narita H."/>
            <person name="Konno Y."/>
            <person name="Mori K."/>
            <person name="Yamazaki S."/>
            <person name="Suzuki K."/>
            <person name="Fujita N."/>
        </authorList>
    </citation>
    <scope>NUCLEOTIDE SEQUENCE [LARGE SCALE GENOMIC DNA]</scope>
    <source>
        <strain evidence="3">DSM 21853 / NBRC 104410 / AZM16c01</strain>
    </source>
</reference>
<organism evidence="2 3">
    <name type="scientific">Caldisericum exile (strain DSM 21853 / NBRC 104410 / AZM16c01)</name>
    <dbReference type="NCBI Taxonomy" id="511051"/>
    <lineage>
        <taxon>Bacteria</taxon>
        <taxon>Pseudomonadati</taxon>
        <taxon>Caldisericota/Cryosericota group</taxon>
        <taxon>Caldisericota</taxon>
        <taxon>Caldisericia</taxon>
        <taxon>Caldisericales</taxon>
        <taxon>Caldisericaceae</taxon>
        <taxon>Caldisericum</taxon>
    </lineage>
</organism>
<dbReference type="AlphaFoldDB" id="A0A7U6GDA7"/>
<dbReference type="PANTHER" id="PTHR37809:SF1">
    <property type="entry name" value="RIBOSOMAL PROTEIN S12 METHYLTHIOTRANSFERASE ACCESSORY FACTOR YCAO"/>
    <property type="match status" value="1"/>
</dbReference>
<evidence type="ECO:0000313" key="3">
    <source>
        <dbReference type="Proteomes" id="UP000004793"/>
    </source>
</evidence>
<dbReference type="EMBL" id="AP012051">
    <property type="protein sequence ID" value="BAL80236.1"/>
    <property type="molecule type" value="Genomic_DNA"/>
</dbReference>
<keyword evidence="3" id="KW-1185">Reference proteome</keyword>
<dbReference type="InterPro" id="IPR003776">
    <property type="entry name" value="YcaO-like_dom"/>
</dbReference>
<dbReference type="PANTHER" id="PTHR37809">
    <property type="entry name" value="RIBOSOMAL PROTEIN S12 METHYLTHIOTRANSFERASE ACCESSORY FACTOR YCAO"/>
    <property type="match status" value="1"/>
</dbReference>
<sequence length="483" mass="55541">MKTVIRNVNHLKIWHFYNLDENGYNALEELAKFYGPLNPLVKVNTYFRTLRELPLSIAHGVYSDLDFIIQKLTCDVSNNPGLTSRMFGGGKGTGLSAVFASSVGEIVERMLGCLSYFMVKDKLVFGSFKDLQKKGFNLLSPDSTYLFADEQLNNTVNGFDKFTVDTKLSWIEGKRLLNNEKVWVPAQLVLLYYIPQENEARIGFSTSGGLSLHINEEEALFHAITECMERDALNIGWYSRIPPFEIELDEISDIRLKKIMEYDKSLLNNVRFYYHNIDMFDFPIVTAVKFEKDITKFSYCSGAGVSDTIEGAIVSALNEYAQSEANLKLLFYCPEWIASRSSVEVFDFDETKELSELKLFYQIVPYYGAKANFGKLVWYFEGNKKIKLSELKKYDRKANLSRLDNLKIHLKQYGIDPIVFDFTPPQFNSLKLVKVYIPELTPAFLSSKPLFGHKRFYEVPKKLGYSDKMNNYQDLNNDPIPFP</sequence>
<dbReference type="OrthoDB" id="3034206at2"/>
<accession>A0A7U6GDA7</accession>
<name>A0A7U6GDA7_CALEA</name>
<dbReference type="Proteomes" id="UP000004793">
    <property type="component" value="Chromosome"/>
</dbReference>
<dbReference type="Gene3D" id="3.30.1330.230">
    <property type="match status" value="1"/>
</dbReference>
<feature type="domain" description="YcaO" evidence="1">
    <location>
        <begin position="90"/>
        <end position="483"/>
    </location>
</feature>
<dbReference type="PROSITE" id="PS51664">
    <property type="entry name" value="YCAO"/>
    <property type="match status" value="1"/>
</dbReference>
<dbReference type="KEGG" id="cex:CSE_01100"/>
<evidence type="ECO:0000313" key="2">
    <source>
        <dbReference type="EMBL" id="BAL80236.1"/>
    </source>
</evidence>
<dbReference type="RefSeq" id="WP_014452643.1">
    <property type="nucleotide sequence ID" value="NC_017096.1"/>
</dbReference>
<gene>
    <name evidence="2" type="ordered locus">CSE_01100</name>
</gene>
<dbReference type="Gene3D" id="3.30.40.250">
    <property type="match status" value="1"/>
</dbReference>
<evidence type="ECO:0000259" key="1">
    <source>
        <dbReference type="PROSITE" id="PS51664"/>
    </source>
</evidence>
<protein>
    <recommendedName>
        <fullName evidence="1">YcaO domain-containing protein</fullName>
    </recommendedName>
</protein>
<proteinExistence type="predicted"/>